<organism evidence="8 9">
    <name type="scientific">Buttiauxella izardii</name>
    <dbReference type="NCBI Taxonomy" id="82991"/>
    <lineage>
        <taxon>Bacteria</taxon>
        <taxon>Pseudomonadati</taxon>
        <taxon>Pseudomonadota</taxon>
        <taxon>Gammaproteobacteria</taxon>
        <taxon>Enterobacterales</taxon>
        <taxon>Enterobacteriaceae</taxon>
        <taxon>Buttiauxella</taxon>
    </lineage>
</organism>
<comment type="caution">
    <text evidence="8">The sequence shown here is derived from an EMBL/GenBank/DDBJ whole genome shotgun (WGS) entry which is preliminary data.</text>
</comment>
<keyword evidence="5" id="KW-0804">Transcription</keyword>
<dbReference type="Gene3D" id="1.10.10.60">
    <property type="entry name" value="Homeodomain-like"/>
    <property type="match status" value="2"/>
</dbReference>
<dbReference type="Gene3D" id="2.60.120.10">
    <property type="entry name" value="Jelly Rolls"/>
    <property type="match status" value="1"/>
</dbReference>
<evidence type="ECO:0000256" key="2">
    <source>
        <dbReference type="ARBA" id="ARBA00023015"/>
    </source>
</evidence>
<feature type="domain" description="HTH araC/xylS-type" evidence="7">
    <location>
        <begin position="188"/>
        <end position="285"/>
    </location>
</feature>
<proteinExistence type="predicted"/>
<dbReference type="PROSITE" id="PS00041">
    <property type="entry name" value="HTH_ARAC_FAMILY_1"/>
    <property type="match status" value="1"/>
</dbReference>
<dbReference type="PANTHER" id="PTHR11019">
    <property type="entry name" value="HTH-TYPE TRANSCRIPTIONAL REGULATOR NIMR"/>
    <property type="match status" value="1"/>
</dbReference>
<dbReference type="InterPro" id="IPR018062">
    <property type="entry name" value="HTH_AraC-typ_CS"/>
</dbReference>
<evidence type="ECO:0000256" key="3">
    <source>
        <dbReference type="ARBA" id="ARBA00023125"/>
    </source>
</evidence>
<dbReference type="SUPFAM" id="SSF51182">
    <property type="entry name" value="RmlC-like cupins"/>
    <property type="match status" value="1"/>
</dbReference>
<dbReference type="PANTHER" id="PTHR11019:SF199">
    <property type="entry name" value="HTH-TYPE TRANSCRIPTIONAL REGULATOR NIMR"/>
    <property type="match status" value="1"/>
</dbReference>
<dbReference type="Proteomes" id="UP000276295">
    <property type="component" value="Unassembled WGS sequence"/>
</dbReference>
<evidence type="ECO:0000259" key="7">
    <source>
        <dbReference type="PROSITE" id="PS01124"/>
    </source>
</evidence>
<dbReference type="InterPro" id="IPR020449">
    <property type="entry name" value="Tscrpt_reg_AraC-type_HTH"/>
</dbReference>
<sequence>MTGRQIVSIKRQIKGAEMARTRKLLYAFRSESDVEGAKLARPVFFRSFMMAEDVQSEVHAHPFIQFHYAREGALYVTVENTSYIMPACYGLWIPAHVPHHVHTASEVFLESVDIDPDFYAASGGTPELKLVAVTDFARSFIHHATQTIPEFYDEDGKEGRLVTSLLDVLNDLPEARFGMTWPTAPALQDMCQTISESPDQPHLMEEWAERVGMSPRTFSRHFIKETGTTFGNWKQRNRLLQSIMLLRQSKSVTEIALMLGYSSTSAYTYAFRQLFGVSPTKFEAAPLPPSAVLHE</sequence>
<dbReference type="InterPro" id="IPR018060">
    <property type="entry name" value="HTH_AraC"/>
</dbReference>
<protein>
    <recommendedName>
        <fullName evidence="6">Arabinose operon regulatory protein</fullName>
    </recommendedName>
</protein>
<dbReference type="AlphaFoldDB" id="A0A3A5JR92"/>
<evidence type="ECO:0000313" key="8">
    <source>
        <dbReference type="EMBL" id="RJT18585.1"/>
    </source>
</evidence>
<dbReference type="InterPro" id="IPR009057">
    <property type="entry name" value="Homeodomain-like_sf"/>
</dbReference>
<evidence type="ECO:0000256" key="5">
    <source>
        <dbReference type="ARBA" id="ARBA00023163"/>
    </source>
</evidence>
<evidence type="ECO:0000256" key="4">
    <source>
        <dbReference type="ARBA" id="ARBA00023159"/>
    </source>
</evidence>
<dbReference type="CDD" id="cd06124">
    <property type="entry name" value="cupin_NimR-like_N"/>
    <property type="match status" value="1"/>
</dbReference>
<keyword evidence="2" id="KW-0805">Transcription regulation</keyword>
<dbReference type="FunFam" id="1.10.10.60:FF:000132">
    <property type="entry name" value="AraC family transcriptional regulator"/>
    <property type="match status" value="1"/>
</dbReference>
<evidence type="ECO:0000313" key="9">
    <source>
        <dbReference type="Proteomes" id="UP000276295"/>
    </source>
</evidence>
<dbReference type="SUPFAM" id="SSF46689">
    <property type="entry name" value="Homeodomain-like"/>
    <property type="match status" value="1"/>
</dbReference>
<keyword evidence="4" id="KW-0010">Activator</keyword>
<dbReference type="OrthoDB" id="5949386at2"/>
<dbReference type="SMART" id="SM00342">
    <property type="entry name" value="HTH_ARAC"/>
    <property type="match status" value="1"/>
</dbReference>
<name>A0A3A5JR92_9ENTR</name>
<dbReference type="GO" id="GO:0003700">
    <property type="term" value="F:DNA-binding transcription factor activity"/>
    <property type="evidence" value="ECO:0007669"/>
    <property type="project" value="InterPro"/>
</dbReference>
<dbReference type="GO" id="GO:0043565">
    <property type="term" value="F:sequence-specific DNA binding"/>
    <property type="evidence" value="ECO:0007669"/>
    <property type="project" value="InterPro"/>
</dbReference>
<keyword evidence="3" id="KW-0238">DNA-binding</keyword>
<keyword evidence="9" id="KW-1185">Reference proteome</keyword>
<dbReference type="InterPro" id="IPR011051">
    <property type="entry name" value="RmlC_Cupin_sf"/>
</dbReference>
<dbReference type="EMBL" id="QZWH01000056">
    <property type="protein sequence ID" value="RJT18585.1"/>
    <property type="molecule type" value="Genomic_DNA"/>
</dbReference>
<dbReference type="Pfam" id="PF12833">
    <property type="entry name" value="HTH_18"/>
    <property type="match status" value="1"/>
</dbReference>
<accession>A0A3A5JR92</accession>
<evidence type="ECO:0000256" key="6">
    <source>
        <dbReference type="ARBA" id="ARBA00044978"/>
    </source>
</evidence>
<dbReference type="PRINTS" id="PR00032">
    <property type="entry name" value="HTHARAC"/>
</dbReference>
<dbReference type="InterPro" id="IPR014710">
    <property type="entry name" value="RmlC-like_jellyroll"/>
</dbReference>
<keyword evidence="1" id="KW-0678">Repressor</keyword>
<dbReference type="Pfam" id="PF02311">
    <property type="entry name" value="AraC_binding"/>
    <property type="match status" value="1"/>
</dbReference>
<reference evidence="8 9" key="1">
    <citation type="submission" date="2018-09" db="EMBL/GenBank/DDBJ databases">
        <title>Draft genome sequence of Buttiauxella izardii CCUG 35510T.</title>
        <authorList>
            <person name="Salva-Serra F."/>
            <person name="Marathe N."/>
            <person name="Moore E."/>
            <person name="Stadler-Svensson L."/>
            <person name="Engstrom-Jakobsson H."/>
        </authorList>
    </citation>
    <scope>NUCLEOTIDE SEQUENCE [LARGE SCALE GENOMIC DNA]</scope>
    <source>
        <strain evidence="8 9">CCUG 35510</strain>
    </source>
</reference>
<gene>
    <name evidence="8" type="ORF">D6029_20035</name>
</gene>
<dbReference type="PROSITE" id="PS01124">
    <property type="entry name" value="HTH_ARAC_FAMILY_2"/>
    <property type="match status" value="1"/>
</dbReference>
<evidence type="ECO:0000256" key="1">
    <source>
        <dbReference type="ARBA" id="ARBA00022491"/>
    </source>
</evidence>
<dbReference type="InterPro" id="IPR003313">
    <property type="entry name" value="AraC-bd"/>
</dbReference>